<dbReference type="PROSITE" id="PS50048">
    <property type="entry name" value="ZN2_CY6_FUNGAL_2"/>
    <property type="match status" value="1"/>
</dbReference>
<accession>A0A168FCT1</accession>
<dbReference type="PROSITE" id="PS00463">
    <property type="entry name" value="ZN2_CY6_FUNGAL_1"/>
    <property type="match status" value="1"/>
</dbReference>
<dbReference type="OrthoDB" id="426882at2759"/>
<dbReference type="SMART" id="SM00066">
    <property type="entry name" value="GAL4"/>
    <property type="match status" value="1"/>
</dbReference>
<dbReference type="SUPFAM" id="SSF57701">
    <property type="entry name" value="Zn2/Cys6 DNA-binding domain"/>
    <property type="match status" value="1"/>
</dbReference>
<comment type="caution">
    <text evidence="8">The sequence shown here is derived from an EMBL/GenBank/DDBJ whole genome shotgun (WGS) entry which is preliminary data.</text>
</comment>
<dbReference type="GO" id="GO:0005634">
    <property type="term" value="C:nucleus"/>
    <property type="evidence" value="ECO:0007669"/>
    <property type="project" value="UniProtKB-SubCell"/>
</dbReference>
<dbReference type="SMART" id="SM00906">
    <property type="entry name" value="Fungal_trans"/>
    <property type="match status" value="1"/>
</dbReference>
<dbReference type="PANTHER" id="PTHR47338:SF10">
    <property type="entry name" value="TRANSCRIPTION FACTOR DOMAIN-CONTAINING PROTEIN-RELATED"/>
    <property type="match status" value="1"/>
</dbReference>
<dbReference type="Gene3D" id="4.10.240.10">
    <property type="entry name" value="Zn(2)-C6 fungal-type DNA-binding domain"/>
    <property type="match status" value="1"/>
</dbReference>
<reference evidence="8 9" key="1">
    <citation type="journal article" date="2016" name="Genome Biol. Evol.">
        <title>Divergent and convergent evolution of fungal pathogenicity.</title>
        <authorList>
            <person name="Shang Y."/>
            <person name="Xiao G."/>
            <person name="Zheng P."/>
            <person name="Cen K."/>
            <person name="Zhan S."/>
            <person name="Wang C."/>
        </authorList>
    </citation>
    <scope>NUCLEOTIDE SEQUENCE [LARGE SCALE GENOMIC DNA]</scope>
    <source>
        <strain evidence="8 9">RCEF 2490</strain>
    </source>
</reference>
<sequence>MSAPAKSENVCAGCRARKKKCDGGRPSCTSCVKRGDLCMYTTVPPNAWLPTVDLNSSLQVAALPTQIWDPASLCATQEWIDPSSWISPGGDAHLVTALPPDDIARLPTPQKSSSSPSETRSSPPTHPDALPDAPLLLDLADIYFERIYPFLPVLHKAKLKESIRHDGVGGISSSLALAIAAVAANFHHDGAVRDRQAAWFGAAKALIPKHMHIPDHSVQTLQAAALTIYEAMVEADFATSWFLLGEAWRKAVAMGSIQCDGIRKHPAIAFGVRIKGDWIEKEEVRRVLWALYICDRGTCFSIGLVHAIDDRRLRISFPVPEHVFQGSSSSSEAPAPEDAVKFGSDLTEIITAVQAQCRKRKASTYQLVILGYILLGSIGELLHAADFDYVKDRAKLEQFTAHLVRIRLLLPTAATDLSAAKYDDFPCVLWLNITLSACTVLLHHHPLKKNEHVQHVSSSTAVHWPHCVAAARDSVSMIRQVARSSAQPLMNAHIPSLLFSLTKILIAEYFDPAGSLAQDSDMLCFSEGGGERKRDAALSDDLEVLLLVYTRLRDGLDNLGVKFYKGFAFWMQQGPQLASQAKAMGSLTLLHTCEKWPAVSEDEVIEIPP</sequence>
<evidence type="ECO:0000256" key="6">
    <source>
        <dbReference type="SAM" id="MobiDB-lite"/>
    </source>
</evidence>
<evidence type="ECO:0000313" key="9">
    <source>
        <dbReference type="Proteomes" id="UP000078544"/>
    </source>
</evidence>
<dbReference type="CDD" id="cd00067">
    <property type="entry name" value="GAL4"/>
    <property type="match status" value="1"/>
</dbReference>
<dbReference type="GO" id="GO:0008270">
    <property type="term" value="F:zinc ion binding"/>
    <property type="evidence" value="ECO:0007669"/>
    <property type="project" value="InterPro"/>
</dbReference>
<dbReference type="Proteomes" id="UP000078544">
    <property type="component" value="Unassembled WGS sequence"/>
</dbReference>
<evidence type="ECO:0000259" key="7">
    <source>
        <dbReference type="PROSITE" id="PS50048"/>
    </source>
</evidence>
<dbReference type="AlphaFoldDB" id="A0A168FCT1"/>
<protein>
    <submittedName>
        <fullName evidence="8">Transcription factor</fullName>
    </submittedName>
</protein>
<evidence type="ECO:0000256" key="3">
    <source>
        <dbReference type="ARBA" id="ARBA00023015"/>
    </source>
</evidence>
<name>A0A168FCT1_9HYPO</name>
<organism evidence="8 9">
    <name type="scientific">Moelleriella libera RCEF 2490</name>
    <dbReference type="NCBI Taxonomy" id="1081109"/>
    <lineage>
        <taxon>Eukaryota</taxon>
        <taxon>Fungi</taxon>
        <taxon>Dikarya</taxon>
        <taxon>Ascomycota</taxon>
        <taxon>Pezizomycotina</taxon>
        <taxon>Sordariomycetes</taxon>
        <taxon>Hypocreomycetidae</taxon>
        <taxon>Hypocreales</taxon>
        <taxon>Clavicipitaceae</taxon>
        <taxon>Moelleriella</taxon>
    </lineage>
</organism>
<evidence type="ECO:0000256" key="1">
    <source>
        <dbReference type="ARBA" id="ARBA00004123"/>
    </source>
</evidence>
<keyword evidence="2" id="KW-0479">Metal-binding</keyword>
<dbReference type="InterPro" id="IPR001138">
    <property type="entry name" value="Zn2Cys6_DnaBD"/>
</dbReference>
<keyword evidence="9" id="KW-1185">Reference proteome</keyword>
<dbReference type="GO" id="GO:0000981">
    <property type="term" value="F:DNA-binding transcription factor activity, RNA polymerase II-specific"/>
    <property type="evidence" value="ECO:0007669"/>
    <property type="project" value="InterPro"/>
</dbReference>
<gene>
    <name evidence="8" type="ORF">AAL_02303</name>
</gene>
<dbReference type="STRING" id="1081109.A0A168FCT1"/>
<evidence type="ECO:0000256" key="5">
    <source>
        <dbReference type="ARBA" id="ARBA00023242"/>
    </source>
</evidence>
<dbReference type="CDD" id="cd12148">
    <property type="entry name" value="fungal_TF_MHR"/>
    <property type="match status" value="1"/>
</dbReference>
<dbReference type="GO" id="GO:0003677">
    <property type="term" value="F:DNA binding"/>
    <property type="evidence" value="ECO:0007669"/>
    <property type="project" value="InterPro"/>
</dbReference>
<feature type="region of interest" description="Disordered" evidence="6">
    <location>
        <begin position="101"/>
        <end position="130"/>
    </location>
</feature>
<proteinExistence type="predicted"/>
<evidence type="ECO:0000313" key="8">
    <source>
        <dbReference type="EMBL" id="KZZ99731.1"/>
    </source>
</evidence>
<keyword evidence="3" id="KW-0805">Transcription regulation</keyword>
<dbReference type="Pfam" id="PF04082">
    <property type="entry name" value="Fungal_trans"/>
    <property type="match status" value="1"/>
</dbReference>
<feature type="domain" description="Zn(2)-C6 fungal-type" evidence="7">
    <location>
        <begin position="10"/>
        <end position="40"/>
    </location>
</feature>
<feature type="compositionally biased region" description="Low complexity" evidence="6">
    <location>
        <begin position="107"/>
        <end position="130"/>
    </location>
</feature>
<dbReference type="EMBL" id="AZGY01000003">
    <property type="protein sequence ID" value="KZZ99731.1"/>
    <property type="molecule type" value="Genomic_DNA"/>
</dbReference>
<keyword evidence="5" id="KW-0539">Nucleus</keyword>
<dbReference type="Pfam" id="PF00172">
    <property type="entry name" value="Zn_clus"/>
    <property type="match status" value="1"/>
</dbReference>
<keyword evidence="4" id="KW-0804">Transcription</keyword>
<evidence type="ECO:0000256" key="4">
    <source>
        <dbReference type="ARBA" id="ARBA00023163"/>
    </source>
</evidence>
<dbReference type="InterPro" id="IPR050815">
    <property type="entry name" value="TF_fung"/>
</dbReference>
<comment type="subcellular location">
    <subcellularLocation>
        <location evidence="1">Nucleus</location>
    </subcellularLocation>
</comment>
<evidence type="ECO:0000256" key="2">
    <source>
        <dbReference type="ARBA" id="ARBA00022723"/>
    </source>
</evidence>
<dbReference type="PANTHER" id="PTHR47338">
    <property type="entry name" value="ZN(II)2CYS6 TRANSCRIPTION FACTOR (EUROFUNG)-RELATED"/>
    <property type="match status" value="1"/>
</dbReference>
<dbReference type="GO" id="GO:0006351">
    <property type="term" value="P:DNA-templated transcription"/>
    <property type="evidence" value="ECO:0007669"/>
    <property type="project" value="InterPro"/>
</dbReference>
<dbReference type="InterPro" id="IPR036864">
    <property type="entry name" value="Zn2-C6_fun-type_DNA-bd_sf"/>
</dbReference>
<dbReference type="InterPro" id="IPR007219">
    <property type="entry name" value="XnlR_reg_dom"/>
</dbReference>